<dbReference type="Gene3D" id="3.40.30.10">
    <property type="entry name" value="Glutaredoxin"/>
    <property type="match status" value="1"/>
</dbReference>
<dbReference type="InterPro" id="IPR017937">
    <property type="entry name" value="Thioredoxin_CS"/>
</dbReference>
<proteinExistence type="predicted"/>
<gene>
    <name evidence="1" type="ORF">UFOVP410_2</name>
</gene>
<protein>
    <recommendedName>
        <fullName evidence="2">Thioredoxin-like fold</fullName>
    </recommendedName>
</protein>
<reference evidence="1" key="1">
    <citation type="submission" date="2020-04" db="EMBL/GenBank/DDBJ databases">
        <authorList>
            <person name="Chiriac C."/>
            <person name="Salcher M."/>
            <person name="Ghai R."/>
            <person name="Kavagutti S V."/>
        </authorList>
    </citation>
    <scope>NUCLEOTIDE SEQUENCE</scope>
</reference>
<dbReference type="SUPFAM" id="SSF52833">
    <property type="entry name" value="Thioredoxin-like"/>
    <property type="match status" value="1"/>
</dbReference>
<evidence type="ECO:0008006" key="2">
    <source>
        <dbReference type="Google" id="ProtNLM"/>
    </source>
</evidence>
<dbReference type="PROSITE" id="PS00194">
    <property type="entry name" value="THIOREDOXIN_1"/>
    <property type="match status" value="1"/>
</dbReference>
<evidence type="ECO:0000313" key="1">
    <source>
        <dbReference type="EMBL" id="CAB4141163.1"/>
    </source>
</evidence>
<accession>A0A6J5M6T1</accession>
<dbReference type="InterPro" id="IPR036249">
    <property type="entry name" value="Thioredoxin-like_sf"/>
</dbReference>
<organism evidence="1">
    <name type="scientific">uncultured Caudovirales phage</name>
    <dbReference type="NCBI Taxonomy" id="2100421"/>
    <lineage>
        <taxon>Viruses</taxon>
        <taxon>Duplodnaviria</taxon>
        <taxon>Heunggongvirae</taxon>
        <taxon>Uroviricota</taxon>
        <taxon>Caudoviricetes</taxon>
        <taxon>Peduoviridae</taxon>
        <taxon>Maltschvirus</taxon>
        <taxon>Maltschvirus maltsch</taxon>
    </lineage>
</organism>
<dbReference type="EMBL" id="LR796388">
    <property type="protein sequence ID" value="CAB4141163.1"/>
    <property type="molecule type" value="Genomic_DNA"/>
</dbReference>
<sequence>MLLLNEESVKEFIKKDRVLVKVWAQNCPYCTKLDDHIMNVNLDGFECGMLEVSHPMDKTPKPSEFKRTWMKMDKSDVVKDSVPALFIFEKGELKHRHFGMLYSDSLQHWLNTGEVIPSKLQQEERATQEKQKKLYNLFAQKGELTHNLEIISAQLQKVNADIGELLK</sequence>
<name>A0A6J5M6T1_9CAUD</name>